<dbReference type="InterPro" id="IPR003599">
    <property type="entry name" value="Ig_sub"/>
</dbReference>
<dbReference type="CDD" id="cd05716">
    <property type="entry name" value="IgV_pIgR_like"/>
    <property type="match status" value="1"/>
</dbReference>
<accession>A0A0P7TV07</accession>
<dbReference type="PANTHER" id="PTHR11860:SF87">
    <property type="entry name" value="CMRF35-LIKE MOLECULE 8"/>
    <property type="match status" value="1"/>
</dbReference>
<protein>
    <submittedName>
        <fullName evidence="5">CMRF35-like molecule 2-like</fullName>
    </submittedName>
</protein>
<dbReference type="AlphaFoldDB" id="A0A0P7TV07"/>
<dbReference type="InterPro" id="IPR036179">
    <property type="entry name" value="Ig-like_dom_sf"/>
</dbReference>
<dbReference type="SUPFAM" id="SSF48726">
    <property type="entry name" value="Immunoglobulin"/>
    <property type="match status" value="1"/>
</dbReference>
<dbReference type="InterPro" id="IPR013783">
    <property type="entry name" value="Ig-like_fold"/>
</dbReference>
<evidence type="ECO:0000259" key="4">
    <source>
        <dbReference type="PROSITE" id="PS50835"/>
    </source>
</evidence>
<dbReference type="InterPro" id="IPR050671">
    <property type="entry name" value="CD300_family_receptors"/>
</dbReference>
<evidence type="ECO:0000256" key="2">
    <source>
        <dbReference type="ARBA" id="ARBA00022692"/>
    </source>
</evidence>
<dbReference type="GO" id="GO:0004888">
    <property type="term" value="F:transmembrane signaling receptor activity"/>
    <property type="evidence" value="ECO:0007669"/>
    <property type="project" value="TreeGrafter"/>
</dbReference>
<dbReference type="PANTHER" id="PTHR11860">
    <property type="entry name" value="POLYMERIC-IMMUNOGLOBULIN RECEPTOR"/>
    <property type="match status" value="1"/>
</dbReference>
<comment type="caution">
    <text evidence="5">The sequence shown here is derived from an EMBL/GenBank/DDBJ whole genome shotgun (WGS) entry which is preliminary data.</text>
</comment>
<dbReference type="Gene3D" id="2.60.40.10">
    <property type="entry name" value="Immunoglobulins"/>
    <property type="match status" value="1"/>
</dbReference>
<gene>
    <name evidence="5" type="ORF">Z043_124788</name>
</gene>
<evidence type="ECO:0000313" key="6">
    <source>
        <dbReference type="Proteomes" id="UP000034805"/>
    </source>
</evidence>
<dbReference type="InterPro" id="IPR013106">
    <property type="entry name" value="Ig_V-set"/>
</dbReference>
<dbReference type="SMART" id="SM00409">
    <property type="entry name" value="IG"/>
    <property type="match status" value="1"/>
</dbReference>
<keyword evidence="3" id="KW-0472">Membrane</keyword>
<dbReference type="EMBL" id="JARO02016312">
    <property type="protein sequence ID" value="KPP57482.1"/>
    <property type="molecule type" value="Genomic_DNA"/>
</dbReference>
<evidence type="ECO:0000256" key="3">
    <source>
        <dbReference type="ARBA" id="ARBA00023136"/>
    </source>
</evidence>
<feature type="domain" description="Ig-like" evidence="4">
    <location>
        <begin position="1"/>
        <end position="104"/>
    </location>
</feature>
<keyword evidence="2" id="KW-0812">Transmembrane</keyword>
<reference evidence="5 6" key="1">
    <citation type="submission" date="2015-08" db="EMBL/GenBank/DDBJ databases">
        <title>The genome of the Asian arowana (Scleropages formosus).</title>
        <authorList>
            <person name="Tan M.H."/>
            <person name="Gan H.M."/>
            <person name="Croft L.J."/>
            <person name="Austin C.M."/>
        </authorList>
    </citation>
    <scope>NUCLEOTIDE SEQUENCE [LARGE SCALE GENOMIC DNA]</scope>
    <source>
        <strain evidence="5">Aro1</strain>
    </source>
</reference>
<dbReference type="STRING" id="113540.ENSSFOP00015021440"/>
<dbReference type="Proteomes" id="UP000034805">
    <property type="component" value="Unassembled WGS sequence"/>
</dbReference>
<comment type="subcellular location">
    <subcellularLocation>
        <location evidence="1">Membrane</location>
    </subcellularLocation>
</comment>
<evidence type="ECO:0000256" key="1">
    <source>
        <dbReference type="ARBA" id="ARBA00004370"/>
    </source>
</evidence>
<dbReference type="InterPro" id="IPR007110">
    <property type="entry name" value="Ig-like_dom"/>
</dbReference>
<dbReference type="GO" id="GO:0005886">
    <property type="term" value="C:plasma membrane"/>
    <property type="evidence" value="ECO:0007669"/>
    <property type="project" value="TreeGrafter"/>
</dbReference>
<dbReference type="Pfam" id="PF07686">
    <property type="entry name" value="V-set"/>
    <property type="match status" value="1"/>
</dbReference>
<organism evidence="5 6">
    <name type="scientific">Scleropages formosus</name>
    <name type="common">Asian bonytongue</name>
    <name type="synonym">Osteoglossum formosum</name>
    <dbReference type="NCBI Taxonomy" id="113540"/>
    <lineage>
        <taxon>Eukaryota</taxon>
        <taxon>Metazoa</taxon>
        <taxon>Chordata</taxon>
        <taxon>Craniata</taxon>
        <taxon>Vertebrata</taxon>
        <taxon>Euteleostomi</taxon>
        <taxon>Actinopterygii</taxon>
        <taxon>Neopterygii</taxon>
        <taxon>Teleostei</taxon>
        <taxon>Osteoglossocephala</taxon>
        <taxon>Osteoglossomorpha</taxon>
        <taxon>Osteoglossiformes</taxon>
        <taxon>Osteoglossidae</taxon>
        <taxon>Scleropages</taxon>
    </lineage>
</organism>
<evidence type="ECO:0000313" key="5">
    <source>
        <dbReference type="EMBL" id="KPP57482.1"/>
    </source>
</evidence>
<name>A0A0P7TV07_SCLFO</name>
<sequence>NNSVTTFGHLSVRSGGSLTIPCFYDQEYKQHVKYWCKGRLWTSCSTLVRSDSPQSKSDVSIADDPDQLVFTVTMTNLQEKDSDTYWCAVEIGGFGTMDDCKSISLTVTAEQALDHHDPELAKPVTDSFSD</sequence>
<feature type="non-terminal residue" evidence="5">
    <location>
        <position position="1"/>
    </location>
</feature>
<dbReference type="PROSITE" id="PS50835">
    <property type="entry name" value="IG_LIKE"/>
    <property type="match status" value="1"/>
</dbReference>
<proteinExistence type="predicted"/>